<evidence type="ECO:0000256" key="1">
    <source>
        <dbReference type="SAM" id="MobiDB-lite"/>
    </source>
</evidence>
<accession>A0ABM1B5G1</accession>
<evidence type="ECO:0000313" key="4">
    <source>
        <dbReference type="RefSeq" id="XP_013775196.1"/>
    </source>
</evidence>
<dbReference type="RefSeq" id="XP_013775196.1">
    <property type="nucleotide sequence ID" value="XM_013919742.1"/>
</dbReference>
<feature type="region of interest" description="Disordered" evidence="1">
    <location>
        <begin position="204"/>
        <end position="231"/>
    </location>
</feature>
<feature type="region of interest" description="Disordered" evidence="1">
    <location>
        <begin position="150"/>
        <end position="176"/>
    </location>
</feature>
<feature type="compositionally biased region" description="Acidic residues" evidence="1">
    <location>
        <begin position="211"/>
        <end position="224"/>
    </location>
</feature>
<feature type="domain" description="Chromo" evidence="2">
    <location>
        <begin position="47"/>
        <end position="100"/>
    </location>
</feature>
<dbReference type="GeneID" id="106460058"/>
<dbReference type="InterPro" id="IPR025995">
    <property type="entry name" value="Tudor-knot"/>
</dbReference>
<dbReference type="Proteomes" id="UP000694941">
    <property type="component" value="Unplaced"/>
</dbReference>
<keyword evidence="3" id="KW-1185">Reference proteome</keyword>
<gene>
    <name evidence="4" type="primary">LOC106460058</name>
</gene>
<reference evidence="4" key="1">
    <citation type="submission" date="2025-08" db="UniProtKB">
        <authorList>
            <consortium name="RefSeq"/>
        </authorList>
    </citation>
    <scope>IDENTIFICATION</scope>
    <source>
        <tissue evidence="4">Muscle</tissue>
    </source>
</reference>
<organism evidence="3 4">
    <name type="scientific">Limulus polyphemus</name>
    <name type="common">Atlantic horseshoe crab</name>
    <dbReference type="NCBI Taxonomy" id="6850"/>
    <lineage>
        <taxon>Eukaryota</taxon>
        <taxon>Metazoa</taxon>
        <taxon>Ecdysozoa</taxon>
        <taxon>Arthropoda</taxon>
        <taxon>Chelicerata</taxon>
        <taxon>Merostomata</taxon>
        <taxon>Xiphosura</taxon>
        <taxon>Limulidae</taxon>
        <taxon>Limulus</taxon>
    </lineage>
</organism>
<feature type="region of interest" description="Disordered" evidence="1">
    <location>
        <begin position="269"/>
        <end position="301"/>
    </location>
</feature>
<name>A0ABM1B5G1_LIMPO</name>
<evidence type="ECO:0000259" key="2">
    <source>
        <dbReference type="SMART" id="SM00298"/>
    </source>
</evidence>
<dbReference type="Gene3D" id="2.30.30.140">
    <property type="match status" value="1"/>
</dbReference>
<feature type="compositionally biased region" description="Polar residues" evidence="1">
    <location>
        <begin position="150"/>
        <end position="169"/>
    </location>
</feature>
<dbReference type="InterPro" id="IPR016197">
    <property type="entry name" value="Chromo-like_dom_sf"/>
</dbReference>
<feature type="region of interest" description="Disordered" evidence="1">
    <location>
        <begin position="1"/>
        <end position="20"/>
    </location>
</feature>
<dbReference type="SUPFAM" id="SSF54160">
    <property type="entry name" value="Chromo domain-like"/>
    <property type="match status" value="1"/>
</dbReference>
<dbReference type="SMART" id="SM00298">
    <property type="entry name" value="CHROMO"/>
    <property type="match status" value="1"/>
</dbReference>
<evidence type="ECO:0000313" key="3">
    <source>
        <dbReference type="Proteomes" id="UP000694941"/>
    </source>
</evidence>
<protein>
    <submittedName>
        <fullName evidence="4">AT-rich interactive domain-containing protein 4B-like isoform X1</fullName>
    </submittedName>
</protein>
<proteinExistence type="predicted"/>
<dbReference type="InterPro" id="IPR000953">
    <property type="entry name" value="Chromo/chromo_shadow_dom"/>
</dbReference>
<sequence>MKKEEASLEKCKIGDEPEPDGVKKQELKLAIGDKVKVRYGRGKQHKTYEAKIIKVGKSIGEARFYVHYTGWNGRYDEWVKRRYIVGKIPEKTTSTKNKLKEGFLKRIKSMRKVLSREKVSKLSVSGKETKSNYVEAQQSVDDVDEQAVQDLSSDAQRSIRSVQSGQTRRPFTRSRSELSISSLTDLTDPSFDGCETEVFGEMMKKQKDQEDSNEQVEIEDEEAQDSNKFTNSDENILYNNLEASIEKTSSIKGEKIKMVTIDKKIEFQHRSAKEKMDSEEEKRNNSDPFSKEIKTNANEKKDFPDLLPKEIEVGEIEKIQSQICKSDDKSHIEKSREDELQTAPLCEDSSILLEDAKLDIESQVTTTCDLDSDNKNNLTFIEEKGGVFFCGNNNTEMNLPKEGKVSPSFFTEECVKVPKNPLNIETKKSEQLVNKKTGFQTIVLKTEVEDVDNPALAIENHEPDDLKNEIMIHPQDETLHKQSEAVSSKLNCEEHCGSESLQETMSDSIKQDIDGLHIKPILVDKVNKEEITLDSVLTTKNLVSCPDIEMQRNELLVSNGAVSHGDYFDKSTVVRPKNTEEVHLDELDIKKKIGLETKSFENTEKSCDKPKENCLTEGVAENSHEFCVSTTRKESKKKKTKLSKQVKKNMSLLNSLEMKCKGKGKTKKNADGEDIEYKNMQVKPKSKKLKEKKRLKKESLIIVI</sequence>
<dbReference type="Pfam" id="PF11717">
    <property type="entry name" value="Tudor-knot"/>
    <property type="match status" value="1"/>
</dbReference>